<evidence type="ECO:0000313" key="2">
    <source>
        <dbReference type="EMBL" id="KAF2206573.1"/>
    </source>
</evidence>
<proteinExistence type="predicted"/>
<evidence type="ECO:0000313" key="3">
    <source>
        <dbReference type="Proteomes" id="UP000799539"/>
    </source>
</evidence>
<dbReference type="AlphaFoldDB" id="A0A6A6EZJ5"/>
<accession>A0A6A6EZJ5</accession>
<keyword evidence="3" id="KW-1185">Reference proteome</keyword>
<feature type="region of interest" description="Disordered" evidence="1">
    <location>
        <begin position="1"/>
        <end position="110"/>
    </location>
</feature>
<feature type="compositionally biased region" description="Low complexity" evidence="1">
    <location>
        <begin position="52"/>
        <end position="74"/>
    </location>
</feature>
<organism evidence="2 3">
    <name type="scientific">Cercospora zeae-maydis SCOH1-5</name>
    <dbReference type="NCBI Taxonomy" id="717836"/>
    <lineage>
        <taxon>Eukaryota</taxon>
        <taxon>Fungi</taxon>
        <taxon>Dikarya</taxon>
        <taxon>Ascomycota</taxon>
        <taxon>Pezizomycotina</taxon>
        <taxon>Dothideomycetes</taxon>
        <taxon>Dothideomycetidae</taxon>
        <taxon>Mycosphaerellales</taxon>
        <taxon>Mycosphaerellaceae</taxon>
        <taxon>Cercospora</taxon>
    </lineage>
</organism>
<feature type="compositionally biased region" description="Basic and acidic residues" evidence="1">
    <location>
        <begin position="78"/>
        <end position="110"/>
    </location>
</feature>
<dbReference type="EMBL" id="ML992717">
    <property type="protein sequence ID" value="KAF2206573.1"/>
    <property type="molecule type" value="Genomic_DNA"/>
</dbReference>
<dbReference type="OrthoDB" id="10585653at2759"/>
<evidence type="ECO:0000256" key="1">
    <source>
        <dbReference type="SAM" id="MobiDB-lite"/>
    </source>
</evidence>
<name>A0A6A6EZJ5_9PEZI</name>
<gene>
    <name evidence="2" type="ORF">CERZMDRAFT_89193</name>
</gene>
<dbReference type="Proteomes" id="UP000799539">
    <property type="component" value="Unassembled WGS sequence"/>
</dbReference>
<feature type="compositionally biased region" description="Basic and acidic residues" evidence="1">
    <location>
        <begin position="33"/>
        <end position="45"/>
    </location>
</feature>
<sequence length="110" mass="12017">MSGHLKVPMAAPETAPSSQTPHTQRARAGSIRDVVDAVFREDAQRQKNKGTPSPATSASRSRSGSEGARGAPASTQRRLSERVGANDKERKNREMVKKIFGHRLEPQGWK</sequence>
<protein>
    <submittedName>
        <fullName evidence="2">Uncharacterized protein</fullName>
    </submittedName>
</protein>
<reference evidence="2" key="1">
    <citation type="journal article" date="2020" name="Stud. Mycol.">
        <title>101 Dothideomycetes genomes: a test case for predicting lifestyles and emergence of pathogens.</title>
        <authorList>
            <person name="Haridas S."/>
            <person name="Albert R."/>
            <person name="Binder M."/>
            <person name="Bloem J."/>
            <person name="Labutti K."/>
            <person name="Salamov A."/>
            <person name="Andreopoulos B."/>
            <person name="Baker S."/>
            <person name="Barry K."/>
            <person name="Bills G."/>
            <person name="Bluhm B."/>
            <person name="Cannon C."/>
            <person name="Castanera R."/>
            <person name="Culley D."/>
            <person name="Daum C."/>
            <person name="Ezra D."/>
            <person name="Gonzalez J."/>
            <person name="Henrissat B."/>
            <person name="Kuo A."/>
            <person name="Liang C."/>
            <person name="Lipzen A."/>
            <person name="Lutzoni F."/>
            <person name="Magnuson J."/>
            <person name="Mondo S."/>
            <person name="Nolan M."/>
            <person name="Ohm R."/>
            <person name="Pangilinan J."/>
            <person name="Park H.-J."/>
            <person name="Ramirez L."/>
            <person name="Alfaro M."/>
            <person name="Sun H."/>
            <person name="Tritt A."/>
            <person name="Yoshinaga Y."/>
            <person name="Zwiers L.-H."/>
            <person name="Turgeon B."/>
            <person name="Goodwin S."/>
            <person name="Spatafora J."/>
            <person name="Crous P."/>
            <person name="Grigoriev I."/>
        </authorList>
    </citation>
    <scope>NUCLEOTIDE SEQUENCE</scope>
    <source>
        <strain evidence="2">SCOH1-5</strain>
    </source>
</reference>